<proteinExistence type="predicted"/>
<name>A0A9R1VWJ8_LACSA</name>
<feature type="compositionally biased region" description="Basic and acidic residues" evidence="1">
    <location>
        <begin position="243"/>
        <end position="253"/>
    </location>
</feature>
<dbReference type="Pfam" id="PF17919">
    <property type="entry name" value="RT_RNaseH_2"/>
    <property type="match status" value="1"/>
</dbReference>
<dbReference type="InterPro" id="IPR005162">
    <property type="entry name" value="Retrotrans_gag_dom"/>
</dbReference>
<dbReference type="PROSITE" id="PS50879">
    <property type="entry name" value="RNASE_H_1"/>
    <property type="match status" value="1"/>
</dbReference>
<dbReference type="GO" id="GO:0004523">
    <property type="term" value="F:RNA-DNA hybrid ribonuclease activity"/>
    <property type="evidence" value="ECO:0007669"/>
    <property type="project" value="InterPro"/>
</dbReference>
<dbReference type="InterPro" id="IPR041577">
    <property type="entry name" value="RT_RNaseH_2"/>
</dbReference>
<reference evidence="3 4" key="1">
    <citation type="journal article" date="2017" name="Nat. Commun.">
        <title>Genome assembly with in vitro proximity ligation data and whole-genome triplication in lettuce.</title>
        <authorList>
            <person name="Reyes-Chin-Wo S."/>
            <person name="Wang Z."/>
            <person name="Yang X."/>
            <person name="Kozik A."/>
            <person name="Arikit S."/>
            <person name="Song C."/>
            <person name="Xia L."/>
            <person name="Froenicke L."/>
            <person name="Lavelle D.O."/>
            <person name="Truco M.J."/>
            <person name="Xia R."/>
            <person name="Zhu S."/>
            <person name="Xu C."/>
            <person name="Xu H."/>
            <person name="Xu X."/>
            <person name="Cox K."/>
            <person name="Korf I."/>
            <person name="Meyers B.C."/>
            <person name="Michelmore R.W."/>
        </authorList>
    </citation>
    <scope>NUCLEOTIDE SEQUENCE [LARGE SCALE GENOMIC DNA]</scope>
    <source>
        <strain evidence="4">cv. Salinas</strain>
        <tissue evidence="3">Seedlings</tissue>
    </source>
</reference>
<dbReference type="AlphaFoldDB" id="A0A9R1VWJ8"/>
<comment type="caution">
    <text evidence="3">The sequence shown here is derived from an EMBL/GenBank/DDBJ whole genome shotgun (WGS) entry which is preliminary data.</text>
</comment>
<dbReference type="InterPro" id="IPR002156">
    <property type="entry name" value="RNaseH_domain"/>
</dbReference>
<protein>
    <recommendedName>
        <fullName evidence="2">RNase H type-1 domain-containing protein</fullName>
    </recommendedName>
</protein>
<accession>A0A9R1VWJ8</accession>
<keyword evidence="4" id="KW-1185">Reference proteome</keyword>
<evidence type="ECO:0000259" key="2">
    <source>
        <dbReference type="PROSITE" id="PS50879"/>
    </source>
</evidence>
<dbReference type="SUPFAM" id="SSF56672">
    <property type="entry name" value="DNA/RNA polymerases"/>
    <property type="match status" value="1"/>
</dbReference>
<dbReference type="PANTHER" id="PTHR48475:SF2">
    <property type="entry name" value="RIBONUCLEASE H"/>
    <property type="match status" value="1"/>
</dbReference>
<evidence type="ECO:0000313" key="4">
    <source>
        <dbReference type="Proteomes" id="UP000235145"/>
    </source>
</evidence>
<evidence type="ECO:0000256" key="1">
    <source>
        <dbReference type="SAM" id="MobiDB-lite"/>
    </source>
</evidence>
<dbReference type="Pfam" id="PF00078">
    <property type="entry name" value="RVT_1"/>
    <property type="match status" value="1"/>
</dbReference>
<dbReference type="Gene3D" id="3.30.70.270">
    <property type="match status" value="2"/>
</dbReference>
<evidence type="ECO:0000313" key="3">
    <source>
        <dbReference type="EMBL" id="KAJ0211808.1"/>
    </source>
</evidence>
<dbReference type="InterPro" id="IPR000477">
    <property type="entry name" value="RT_dom"/>
</dbReference>
<dbReference type="CDD" id="cd09279">
    <property type="entry name" value="RNase_HI_like"/>
    <property type="match status" value="1"/>
</dbReference>
<feature type="region of interest" description="Disordered" evidence="1">
    <location>
        <begin position="243"/>
        <end position="270"/>
    </location>
</feature>
<dbReference type="PANTHER" id="PTHR48475">
    <property type="entry name" value="RIBONUCLEASE H"/>
    <property type="match status" value="1"/>
</dbReference>
<dbReference type="Pfam" id="PF03732">
    <property type="entry name" value="Retrotrans_gag"/>
    <property type="match status" value="1"/>
</dbReference>
<dbReference type="Pfam" id="PF13456">
    <property type="entry name" value="RVT_3"/>
    <property type="match status" value="1"/>
</dbReference>
<feature type="domain" description="RNase H type-1" evidence="2">
    <location>
        <begin position="993"/>
        <end position="1122"/>
    </location>
</feature>
<dbReference type="InterPro" id="IPR012337">
    <property type="entry name" value="RNaseH-like_sf"/>
</dbReference>
<dbReference type="Proteomes" id="UP000235145">
    <property type="component" value="Unassembled WGS sequence"/>
</dbReference>
<dbReference type="Gene3D" id="1.10.340.70">
    <property type="match status" value="1"/>
</dbReference>
<dbReference type="GO" id="GO:0003676">
    <property type="term" value="F:nucleic acid binding"/>
    <property type="evidence" value="ECO:0007669"/>
    <property type="project" value="InterPro"/>
</dbReference>
<dbReference type="InterPro" id="IPR036397">
    <property type="entry name" value="RNaseH_sf"/>
</dbReference>
<dbReference type="InterPro" id="IPR043128">
    <property type="entry name" value="Rev_trsase/Diguanyl_cyclase"/>
</dbReference>
<dbReference type="CDD" id="cd01647">
    <property type="entry name" value="RT_LTR"/>
    <property type="match status" value="1"/>
</dbReference>
<sequence length="1240" mass="140430">MNSQYQQGMSTIPGQEGFSRSVTSPFVKELLDYEIPNTAKLPTLKTYNGTTDPDSHIDTYEWTMTLLKLNEKFWCTYFPTTLEGNADTWFKTLHPGSISNFDQLKYLFLTNFMQLRKYKGDSHSIIGCKQREGETVREYFTRFTNATLDVPGHDEGLIAGAFTWGLLPGPLSQKLMGKKPLTRAELKERVKRYLRQEDGEAAKQAYLNAMTTKHHQPSHTDFRGGGRHYVQARRPPVRFRPFAKDEKRGRRPEVYAVSGKQQPAKSPKSRYCEYHKSKTHVTVNCSVLKKEIEEKQLKGDLVEVARSLRAKFDAENAKGPSREGVQPREIFMIRNKRSREEQRGEQTTVKLSARALTFSIQDPRPDGWRGDNLLIIQASIRDVTIHRVYIDTESSADIIYEHCFQLLPDRWKDNLRPMTAEHNIILGRTALLKLGAVPSTMYGIMKFDTPKGEAILLATPPKELQCYTVMKPAEITKGSKRPRGSPIKGKEVINERHPDQPISIGCDLPDYTRRALVELLKRYKHVFAWTPTDMVGVERKVIEHKLMIRPGAKEVKQKKGVQGGDRNRAINAEVAKLTEVGILREAIFPTWITNPVMVRKQDGSWRMCIDFSDLNKACPKDCYPLPEIDQKVESLQGFKLKCFVDAYKGYHQILMSKEDEETTAFYTDHGTFCYTKMPFGLKNAGATYQRLVDSIFAKQIGRNIEVYVDDMVIKSPDEERMLQDIEETLQTLEAVKMKLNPAKCTFGIKEGQFRGYYVTRQGVQPSPTKVDEFIETPSPNSLRDAQGLNGKLTALSRFILKSADKAMSLFHTLKGCIEKINFQWTNEAEKALQKIKEALHELPKLATPIPGETLQVYLSTSSEAISSVLVVEREGEQRSVYFVSRALQGPELKYLTLENLVLALIYAARRLRRYFQAHQIEVLTSYPIKHILLKPETSGRLAKWAIELGEHNINYRPRTSIKGQALADFLLEIPDEGNPAKEKVWVVEEAPVEHGSWTLYTNGASSREGSGAELILTSPEGEEVTYALRFDFHTSNNKAEYKALLAGLRLAKQMGAKAVTALTDSRLAANQVNGSFEVRDPRMGKYVKMVKQLVGSFGRFTIKQIPRSENKRADALKYLQRGVLPDGHDEARKIHIKAPSYTLVNGELYKKGFTSPWLKCVDQAKGVEILQEAHSGQVGAYEGARALTGKVLRMGIYWPTIQQDAIEVTKKCGECQSYAPVQANPSAPLSNISSPWPFYQ</sequence>
<dbReference type="Gene3D" id="3.10.10.10">
    <property type="entry name" value="HIV Type 1 Reverse Transcriptase, subunit A, domain 1"/>
    <property type="match status" value="1"/>
</dbReference>
<dbReference type="EMBL" id="NBSK02000004">
    <property type="protein sequence ID" value="KAJ0211808.1"/>
    <property type="molecule type" value="Genomic_DNA"/>
</dbReference>
<gene>
    <name evidence="3" type="ORF">LSAT_V11C400176820</name>
</gene>
<dbReference type="InterPro" id="IPR043502">
    <property type="entry name" value="DNA/RNA_pol_sf"/>
</dbReference>
<dbReference type="SUPFAM" id="SSF53098">
    <property type="entry name" value="Ribonuclease H-like"/>
    <property type="match status" value="1"/>
</dbReference>
<dbReference type="Gene3D" id="3.30.420.10">
    <property type="entry name" value="Ribonuclease H-like superfamily/Ribonuclease H"/>
    <property type="match status" value="1"/>
</dbReference>
<organism evidence="3 4">
    <name type="scientific">Lactuca sativa</name>
    <name type="common">Garden lettuce</name>
    <dbReference type="NCBI Taxonomy" id="4236"/>
    <lineage>
        <taxon>Eukaryota</taxon>
        <taxon>Viridiplantae</taxon>
        <taxon>Streptophyta</taxon>
        <taxon>Embryophyta</taxon>
        <taxon>Tracheophyta</taxon>
        <taxon>Spermatophyta</taxon>
        <taxon>Magnoliopsida</taxon>
        <taxon>eudicotyledons</taxon>
        <taxon>Gunneridae</taxon>
        <taxon>Pentapetalae</taxon>
        <taxon>asterids</taxon>
        <taxon>campanulids</taxon>
        <taxon>Asterales</taxon>
        <taxon>Asteraceae</taxon>
        <taxon>Cichorioideae</taxon>
        <taxon>Cichorieae</taxon>
        <taxon>Lactucinae</taxon>
        <taxon>Lactuca</taxon>
    </lineage>
</organism>